<dbReference type="GO" id="GO:0005737">
    <property type="term" value="C:cytoplasm"/>
    <property type="evidence" value="ECO:0007669"/>
    <property type="project" value="UniProtKB-ARBA"/>
</dbReference>
<comment type="caution">
    <text evidence="3">The sequence shown here is derived from an EMBL/GenBank/DDBJ whole genome shotgun (WGS) entry which is preliminary data.</text>
</comment>
<organism evidence="3 4">
    <name type="scientific">Neiella marina</name>
    <dbReference type="NCBI Taxonomy" id="508461"/>
    <lineage>
        <taxon>Bacteria</taxon>
        <taxon>Pseudomonadati</taxon>
        <taxon>Pseudomonadota</taxon>
        <taxon>Gammaproteobacteria</taxon>
        <taxon>Alteromonadales</taxon>
        <taxon>Echinimonadaceae</taxon>
        <taxon>Neiella</taxon>
    </lineage>
</organism>
<keyword evidence="4" id="KW-1185">Reference proteome</keyword>
<dbReference type="InterPro" id="IPR023393">
    <property type="entry name" value="START-like_dom_sf"/>
</dbReference>
<dbReference type="GO" id="GO:0008289">
    <property type="term" value="F:lipid binding"/>
    <property type="evidence" value="ECO:0007669"/>
    <property type="project" value="InterPro"/>
</dbReference>
<evidence type="ECO:0000313" key="4">
    <source>
        <dbReference type="Proteomes" id="UP000619743"/>
    </source>
</evidence>
<feature type="chain" id="PRO_5035286960" description="START domain-containing protein" evidence="1">
    <location>
        <begin position="25"/>
        <end position="247"/>
    </location>
</feature>
<dbReference type="Gene3D" id="3.30.530.20">
    <property type="match status" value="1"/>
</dbReference>
<dbReference type="InterPro" id="IPR002913">
    <property type="entry name" value="START_lipid-bd_dom"/>
</dbReference>
<dbReference type="InterPro" id="IPR051213">
    <property type="entry name" value="START_lipid_transfer"/>
</dbReference>
<dbReference type="EMBL" id="BMDX01000001">
    <property type="protein sequence ID" value="GGA63443.1"/>
    <property type="molecule type" value="Genomic_DNA"/>
</dbReference>
<dbReference type="AlphaFoldDB" id="A0A8J2XMD5"/>
<dbReference type="PANTHER" id="PTHR19308">
    <property type="entry name" value="PHOSPHATIDYLCHOLINE TRANSFER PROTEIN"/>
    <property type="match status" value="1"/>
</dbReference>
<proteinExistence type="predicted"/>
<feature type="signal peptide" evidence="1">
    <location>
        <begin position="1"/>
        <end position="24"/>
    </location>
</feature>
<keyword evidence="1" id="KW-0732">Signal</keyword>
<dbReference type="RefSeq" id="WP_158100454.1">
    <property type="nucleotide sequence ID" value="NZ_BMDX01000001.1"/>
</dbReference>
<dbReference type="PROSITE" id="PS50848">
    <property type="entry name" value="START"/>
    <property type="match status" value="1"/>
</dbReference>
<dbReference type="Pfam" id="PF01852">
    <property type="entry name" value="START"/>
    <property type="match status" value="1"/>
</dbReference>
<gene>
    <name evidence="3" type="ORF">GCM10011369_00940</name>
</gene>
<dbReference type="PIRSF" id="PIRSF039033">
    <property type="entry name" value="START_dom"/>
    <property type="match status" value="1"/>
</dbReference>
<dbReference type="Proteomes" id="UP000619743">
    <property type="component" value="Unassembled WGS sequence"/>
</dbReference>
<protein>
    <recommendedName>
        <fullName evidence="2">START domain-containing protein</fullName>
    </recommendedName>
</protein>
<sequence length="247" mass="28027">MNWKLPVALVLVLLMMALKPAAIAANQAELIDQPWRVHWQRSDALFASRPLATSEQREYFAQLELAVPAEAMLALLLDTEAVPSWVHHATEAQVLQQFSGNQFLVYSKYSPPWPVSNRDLVTHSRHWHHHDGIWLQAEARPQLRGQSQGYLRVRQMQTCWFAQRLGAQRSRLSYLGYIDDPGSVPNFIVNPAQAMVLNTTLDNLIAVIQGYDKAPPKAWDFAPPSQQGYCQRLQQVIASFNAANDFE</sequence>
<name>A0A8J2XMD5_9GAMM</name>
<evidence type="ECO:0000313" key="3">
    <source>
        <dbReference type="EMBL" id="GGA63443.1"/>
    </source>
</evidence>
<dbReference type="OrthoDB" id="5734556at2"/>
<dbReference type="PANTHER" id="PTHR19308:SF14">
    <property type="entry name" value="START DOMAIN-CONTAINING PROTEIN"/>
    <property type="match status" value="1"/>
</dbReference>
<dbReference type="SUPFAM" id="SSF55961">
    <property type="entry name" value="Bet v1-like"/>
    <property type="match status" value="1"/>
</dbReference>
<accession>A0A8J2XMD5</accession>
<evidence type="ECO:0000259" key="2">
    <source>
        <dbReference type="PROSITE" id="PS50848"/>
    </source>
</evidence>
<feature type="domain" description="START" evidence="2">
    <location>
        <begin position="32"/>
        <end position="213"/>
    </location>
</feature>
<evidence type="ECO:0000256" key="1">
    <source>
        <dbReference type="SAM" id="SignalP"/>
    </source>
</evidence>
<reference evidence="4" key="1">
    <citation type="journal article" date="2019" name="Int. J. Syst. Evol. Microbiol.">
        <title>The Global Catalogue of Microorganisms (GCM) 10K type strain sequencing project: providing services to taxonomists for standard genome sequencing and annotation.</title>
        <authorList>
            <consortium name="The Broad Institute Genomics Platform"/>
            <consortium name="The Broad Institute Genome Sequencing Center for Infectious Disease"/>
            <person name="Wu L."/>
            <person name="Ma J."/>
        </authorList>
    </citation>
    <scope>NUCLEOTIDE SEQUENCE [LARGE SCALE GENOMIC DNA]</scope>
    <source>
        <strain evidence="4">CGMCC 1.10130</strain>
    </source>
</reference>
<dbReference type="InterPro" id="IPR028347">
    <property type="entry name" value="START_dom_prot"/>
</dbReference>